<gene>
    <name evidence="1" type="ORF">SOCEGT47_055720</name>
</gene>
<evidence type="ECO:0000313" key="2">
    <source>
        <dbReference type="Proteomes" id="UP000295781"/>
    </source>
</evidence>
<sequence length="48" mass="5772">MKPLIELIRQLDQTSRGVFVVFRENDWQRAHRNCMVALARTMKRTKVQ</sequence>
<protein>
    <submittedName>
        <fullName evidence="1">Uncharacterized protein</fullName>
    </submittedName>
</protein>
<dbReference type="AlphaFoldDB" id="A0A4P2Q6I4"/>
<proteinExistence type="predicted"/>
<evidence type="ECO:0000313" key="1">
    <source>
        <dbReference type="EMBL" id="AUX25030.1"/>
    </source>
</evidence>
<organism evidence="1 2">
    <name type="scientific">Sorangium cellulosum</name>
    <name type="common">Polyangium cellulosum</name>
    <dbReference type="NCBI Taxonomy" id="56"/>
    <lineage>
        <taxon>Bacteria</taxon>
        <taxon>Pseudomonadati</taxon>
        <taxon>Myxococcota</taxon>
        <taxon>Polyangia</taxon>
        <taxon>Polyangiales</taxon>
        <taxon>Polyangiaceae</taxon>
        <taxon>Sorangium</taxon>
    </lineage>
</organism>
<name>A0A4P2Q6I4_SORCE</name>
<dbReference type="EMBL" id="CP012670">
    <property type="protein sequence ID" value="AUX25030.1"/>
    <property type="molecule type" value="Genomic_DNA"/>
</dbReference>
<accession>A0A4P2Q6I4</accession>
<dbReference type="RefSeq" id="WP_165373404.1">
    <property type="nucleotide sequence ID" value="NZ_CP012670.1"/>
</dbReference>
<dbReference type="Proteomes" id="UP000295781">
    <property type="component" value="Chromosome"/>
</dbReference>
<reference evidence="1 2" key="1">
    <citation type="submission" date="2015-09" db="EMBL/GenBank/DDBJ databases">
        <title>Sorangium comparison.</title>
        <authorList>
            <person name="Zaburannyi N."/>
            <person name="Bunk B."/>
            <person name="Overmann J."/>
            <person name="Mueller R."/>
        </authorList>
    </citation>
    <scope>NUCLEOTIDE SEQUENCE [LARGE SCALE GENOMIC DNA]</scope>
    <source>
        <strain evidence="1 2">So ceGT47</strain>
    </source>
</reference>